<dbReference type="InterPro" id="IPR007667">
    <property type="entry name" value="Hypoxia_induced_domain"/>
</dbReference>
<evidence type="ECO:0000256" key="8">
    <source>
        <dbReference type="ARBA" id="ARBA00023136"/>
    </source>
</evidence>
<keyword evidence="5 9" id="KW-0812">Transmembrane</keyword>
<protein>
    <recommendedName>
        <fullName evidence="10">HIG1 domain-containing protein</fullName>
    </recommendedName>
</protein>
<dbReference type="EMBL" id="QZAS01000045">
    <property type="protein sequence ID" value="THX01724.1"/>
    <property type="molecule type" value="Genomic_DNA"/>
</dbReference>
<dbReference type="Proteomes" id="UP000310687">
    <property type="component" value="Unassembled WGS sequence"/>
</dbReference>
<evidence type="ECO:0000313" key="15">
    <source>
        <dbReference type="EMBL" id="THY70162.1"/>
    </source>
</evidence>
<evidence type="ECO:0000256" key="9">
    <source>
        <dbReference type="SAM" id="Phobius"/>
    </source>
</evidence>
<comment type="function">
    <text evidence="1">Cytochrome c oxidase subunit which plays a role in assembly of respiratory supercomplexes.</text>
</comment>
<keyword evidence="7" id="KW-0496">Mitochondrion</keyword>
<dbReference type="Proteomes" id="UP000310374">
    <property type="component" value="Unassembled WGS sequence"/>
</dbReference>
<feature type="domain" description="HIG1" evidence="10">
    <location>
        <begin position="8"/>
        <end position="99"/>
    </location>
</feature>
<evidence type="ECO:0000313" key="12">
    <source>
        <dbReference type="EMBL" id="THW43483.1"/>
    </source>
</evidence>
<dbReference type="PROSITE" id="PS51503">
    <property type="entry name" value="HIG1"/>
    <property type="match status" value="1"/>
</dbReference>
<keyword evidence="6 9" id="KW-1133">Transmembrane helix</keyword>
<evidence type="ECO:0000256" key="1">
    <source>
        <dbReference type="ARBA" id="ARBA00002584"/>
    </source>
</evidence>
<evidence type="ECO:0000313" key="17">
    <source>
        <dbReference type="Proteomes" id="UP000305064"/>
    </source>
</evidence>
<evidence type="ECO:0000259" key="10">
    <source>
        <dbReference type="PROSITE" id="PS51503"/>
    </source>
</evidence>
<comment type="similarity">
    <text evidence="3">Belongs to the RCF1 family.</text>
</comment>
<sequence>MNSAPPPSSFDNDATSDFYEESRWQKLRRRIVEEPLIPLGCGLTVWALYEATKSMKSGDHAKTNRMFRRRIYAQGFTLLAMVAGSAYWEKDRNKRKEYNDLVDEKKKKDKRDAWIKELEARDDEEKEIAAMKKRLAQARGAEEKRLSEEKARAVEAKIQSDTSGIVRSVLEAGESRYDSPLMNAARKLWQSRS</sequence>
<dbReference type="Pfam" id="PF04588">
    <property type="entry name" value="HIG_1_N"/>
    <property type="match status" value="1"/>
</dbReference>
<evidence type="ECO:0000313" key="13">
    <source>
        <dbReference type="EMBL" id="THX01724.1"/>
    </source>
</evidence>
<evidence type="ECO:0000313" key="20">
    <source>
        <dbReference type="Proteomes" id="UP000310374"/>
    </source>
</evidence>
<comment type="subunit">
    <text evidence="4">Associates with the respiratory chain complex III/complex IV supercomplex.</text>
</comment>
<evidence type="ECO:0000313" key="16">
    <source>
        <dbReference type="EMBL" id="THZ69863.1"/>
    </source>
</evidence>
<feature type="transmembrane region" description="Helical" evidence="9">
    <location>
        <begin position="69"/>
        <end position="88"/>
    </location>
</feature>
<dbReference type="Proteomes" id="UP000308014">
    <property type="component" value="Unassembled WGS sequence"/>
</dbReference>
<organism evidence="12 21">
    <name type="scientific">Aureobasidium pullulans</name>
    <name type="common">Black yeast</name>
    <name type="synonym">Pullularia pullulans</name>
    <dbReference type="NCBI Taxonomy" id="5580"/>
    <lineage>
        <taxon>Eukaryota</taxon>
        <taxon>Fungi</taxon>
        <taxon>Dikarya</taxon>
        <taxon>Ascomycota</taxon>
        <taxon>Pezizomycotina</taxon>
        <taxon>Dothideomycetes</taxon>
        <taxon>Dothideomycetidae</taxon>
        <taxon>Dothideales</taxon>
        <taxon>Saccotheciaceae</taxon>
        <taxon>Aureobasidium</taxon>
    </lineage>
</organism>
<evidence type="ECO:0000313" key="19">
    <source>
        <dbReference type="Proteomes" id="UP000309734"/>
    </source>
</evidence>
<evidence type="ECO:0000256" key="4">
    <source>
        <dbReference type="ARBA" id="ARBA00011565"/>
    </source>
</evidence>
<evidence type="ECO:0000256" key="2">
    <source>
        <dbReference type="ARBA" id="ARBA00004325"/>
    </source>
</evidence>
<keyword evidence="8 9" id="KW-0472">Membrane</keyword>
<dbReference type="EMBL" id="QZBJ01000082">
    <property type="protein sequence ID" value="THY70162.1"/>
    <property type="molecule type" value="Genomic_DNA"/>
</dbReference>
<dbReference type="EMBL" id="QZBS01000216">
    <property type="protein sequence ID" value="THZ69863.1"/>
    <property type="molecule type" value="Genomic_DNA"/>
</dbReference>
<evidence type="ECO:0000256" key="3">
    <source>
        <dbReference type="ARBA" id="ARBA00009366"/>
    </source>
</evidence>
<dbReference type="PANTHER" id="PTHR12297:SF3">
    <property type="entry name" value="HIG1 DOMAIN FAMILY MEMBER 1A"/>
    <property type="match status" value="1"/>
</dbReference>
<dbReference type="Gene3D" id="6.10.140.1320">
    <property type="match status" value="1"/>
</dbReference>
<evidence type="ECO:0000313" key="21">
    <source>
        <dbReference type="Proteomes" id="UP000310687"/>
    </source>
</evidence>
<evidence type="ECO:0000313" key="14">
    <source>
        <dbReference type="EMBL" id="THX27772.1"/>
    </source>
</evidence>
<dbReference type="EMBL" id="QZAJ01000177">
    <property type="protein sequence ID" value="THW14992.1"/>
    <property type="molecule type" value="Genomic_DNA"/>
</dbReference>
<dbReference type="InterPro" id="IPR050355">
    <property type="entry name" value="RCF1"/>
</dbReference>
<comment type="caution">
    <text evidence="12">The sequence shown here is derived from an EMBL/GenBank/DDBJ whole genome shotgun (WGS) entry which is preliminary data.</text>
</comment>
<comment type="subcellular location">
    <subcellularLocation>
        <location evidence="2">Mitochondrion membrane</location>
    </subcellularLocation>
</comment>
<accession>A0A4T0CFA4</accession>
<reference evidence="17 18" key="1">
    <citation type="submission" date="2018-10" db="EMBL/GenBank/DDBJ databases">
        <title>Fifty Aureobasidium pullulans genomes reveal a recombining polyextremotolerant generalist.</title>
        <authorList>
            <person name="Gostincar C."/>
            <person name="Turk M."/>
            <person name="Zajc J."/>
            <person name="Gunde-Cimerman N."/>
        </authorList>
    </citation>
    <scope>NUCLEOTIDE SEQUENCE [LARGE SCALE GENOMIC DNA]</scope>
    <source>
        <strain evidence="14 20">EXF-10081</strain>
        <strain evidence="13">EXF-10085</strain>
        <strain evidence="12 21">EXF-11013</strain>
        <strain evidence="11 18">EXF-11318</strain>
        <strain evidence="16 19">EXF-3519</strain>
        <strain evidence="15 17">EXF-4256</strain>
    </source>
</reference>
<dbReference type="PANTHER" id="PTHR12297">
    <property type="entry name" value="HYPOXIA-INDUCBILE GENE 1 HIG1 -RELATED"/>
    <property type="match status" value="1"/>
</dbReference>
<dbReference type="AlphaFoldDB" id="A0A4T0CFA4"/>
<dbReference type="GO" id="GO:0031966">
    <property type="term" value="C:mitochondrial membrane"/>
    <property type="evidence" value="ECO:0007669"/>
    <property type="project" value="UniProtKB-SubCell"/>
</dbReference>
<gene>
    <name evidence="16" type="ORF">D6C85_06377</name>
    <name evidence="15" type="ORF">D6C94_08871</name>
    <name evidence="14" type="ORF">D6D12_05272</name>
    <name evidence="13" type="ORF">D6D13_08737</name>
    <name evidence="12" type="ORF">D6D22_04426</name>
    <name evidence="11" type="ORF">D6D24_05194</name>
</gene>
<evidence type="ECO:0000256" key="6">
    <source>
        <dbReference type="ARBA" id="ARBA00022989"/>
    </source>
</evidence>
<evidence type="ECO:0000313" key="18">
    <source>
        <dbReference type="Proteomes" id="UP000308014"/>
    </source>
</evidence>
<evidence type="ECO:0000256" key="7">
    <source>
        <dbReference type="ARBA" id="ARBA00023128"/>
    </source>
</evidence>
<dbReference type="EMBL" id="QZAL01000050">
    <property type="protein sequence ID" value="THW43483.1"/>
    <property type="molecule type" value="Genomic_DNA"/>
</dbReference>
<dbReference type="EMBL" id="QZAT01000060">
    <property type="protein sequence ID" value="THX27772.1"/>
    <property type="molecule type" value="Genomic_DNA"/>
</dbReference>
<evidence type="ECO:0000313" key="11">
    <source>
        <dbReference type="EMBL" id="THW14992.1"/>
    </source>
</evidence>
<dbReference type="GO" id="GO:0097250">
    <property type="term" value="P:mitochondrial respirasome assembly"/>
    <property type="evidence" value="ECO:0007669"/>
    <property type="project" value="TreeGrafter"/>
</dbReference>
<dbReference type="Proteomes" id="UP000309734">
    <property type="component" value="Unassembled WGS sequence"/>
</dbReference>
<proteinExistence type="inferred from homology"/>
<dbReference type="Proteomes" id="UP000305064">
    <property type="component" value="Unassembled WGS sequence"/>
</dbReference>
<evidence type="ECO:0000256" key="5">
    <source>
        <dbReference type="ARBA" id="ARBA00022692"/>
    </source>
</evidence>
<name>A0A4T0CFA4_AURPU</name>